<evidence type="ECO:0000256" key="3">
    <source>
        <dbReference type="ARBA" id="ARBA00022679"/>
    </source>
</evidence>
<evidence type="ECO:0008006" key="13">
    <source>
        <dbReference type="Google" id="ProtNLM"/>
    </source>
</evidence>
<evidence type="ECO:0000259" key="10">
    <source>
        <dbReference type="Pfam" id="PF04963"/>
    </source>
</evidence>
<dbReference type="GO" id="GO:0003677">
    <property type="term" value="F:DNA binding"/>
    <property type="evidence" value="ECO:0007669"/>
    <property type="project" value="UniProtKB-KW"/>
</dbReference>
<evidence type="ECO:0000256" key="7">
    <source>
        <dbReference type="ARBA" id="ARBA00023125"/>
    </source>
</evidence>
<dbReference type="Pfam" id="PF04963">
    <property type="entry name" value="Sigma54_CBD"/>
    <property type="match status" value="1"/>
</dbReference>
<comment type="similarity">
    <text evidence="1">Belongs to the sigma-54 factor family.</text>
</comment>
<proteinExistence type="inferred from homology"/>
<dbReference type="GO" id="GO:0016987">
    <property type="term" value="F:sigma factor activity"/>
    <property type="evidence" value="ECO:0007669"/>
    <property type="project" value="UniProtKB-KW"/>
</dbReference>
<keyword evidence="2" id="KW-0240">DNA-directed RNA polymerase</keyword>
<protein>
    <recommendedName>
        <fullName evidence="13">RNA polymerase sigma-54 factor</fullName>
    </recommendedName>
</protein>
<keyword evidence="3" id="KW-0808">Transferase</keyword>
<dbReference type="GO" id="GO:0016779">
    <property type="term" value="F:nucleotidyltransferase activity"/>
    <property type="evidence" value="ECO:0007669"/>
    <property type="project" value="UniProtKB-KW"/>
</dbReference>
<accession>A0A0A3ILQ8</accession>
<dbReference type="STRING" id="1220589.CD32_13685"/>
<dbReference type="NCBIfam" id="TIGR02395">
    <property type="entry name" value="rpoN_sigma"/>
    <property type="match status" value="1"/>
</dbReference>
<keyword evidence="4" id="KW-0548">Nucleotidyltransferase</keyword>
<feature type="domain" description="RNA polymerase sigma factor 54 core-binding" evidence="10">
    <location>
        <begin position="68"/>
        <end position="250"/>
    </location>
</feature>
<dbReference type="EMBL" id="JPVP01000057">
    <property type="protein sequence ID" value="KGR83753.1"/>
    <property type="molecule type" value="Genomic_DNA"/>
</dbReference>
<dbReference type="InterPro" id="IPR038709">
    <property type="entry name" value="RpoN_core-bd_sf"/>
</dbReference>
<dbReference type="AlphaFoldDB" id="A0A0A3ILQ8"/>
<dbReference type="GO" id="GO:0000428">
    <property type="term" value="C:DNA-directed RNA polymerase complex"/>
    <property type="evidence" value="ECO:0007669"/>
    <property type="project" value="UniProtKB-KW"/>
</dbReference>
<dbReference type="InterPro" id="IPR007634">
    <property type="entry name" value="RNA_pol_sigma_54_DNA-bd"/>
</dbReference>
<dbReference type="eggNOG" id="COG1508">
    <property type="taxonomic scope" value="Bacteria"/>
</dbReference>
<name>A0A0A3ILQ8_9BACI</name>
<evidence type="ECO:0000259" key="9">
    <source>
        <dbReference type="Pfam" id="PF04552"/>
    </source>
</evidence>
<evidence type="ECO:0000256" key="6">
    <source>
        <dbReference type="ARBA" id="ARBA00023082"/>
    </source>
</evidence>
<organism evidence="11 12">
    <name type="scientific">Lysinibacillus odysseyi 34hs-1 = NBRC 100172</name>
    <dbReference type="NCBI Taxonomy" id="1220589"/>
    <lineage>
        <taxon>Bacteria</taxon>
        <taxon>Bacillati</taxon>
        <taxon>Bacillota</taxon>
        <taxon>Bacilli</taxon>
        <taxon>Bacillales</taxon>
        <taxon>Bacillaceae</taxon>
        <taxon>Lysinibacillus</taxon>
    </lineage>
</organism>
<dbReference type="PROSITE" id="PS50044">
    <property type="entry name" value="SIGMA54_3"/>
    <property type="match status" value="1"/>
</dbReference>
<keyword evidence="6" id="KW-0731">Sigma factor</keyword>
<dbReference type="Gene3D" id="1.10.10.60">
    <property type="entry name" value="Homeodomain-like"/>
    <property type="match status" value="1"/>
</dbReference>
<evidence type="ECO:0000256" key="5">
    <source>
        <dbReference type="ARBA" id="ARBA00023015"/>
    </source>
</evidence>
<dbReference type="Gene3D" id="1.10.10.1330">
    <property type="entry name" value="RNA polymerase sigma-54 factor, core-binding domain"/>
    <property type="match status" value="1"/>
</dbReference>
<evidence type="ECO:0000313" key="11">
    <source>
        <dbReference type="EMBL" id="KGR83753.1"/>
    </source>
</evidence>
<feature type="domain" description="RNA polymerase sigma factor 54 DNA-binding" evidence="9">
    <location>
        <begin position="261"/>
        <end position="417"/>
    </location>
</feature>
<dbReference type="InterPro" id="IPR007046">
    <property type="entry name" value="RNA_pol_sigma_54_core-bd"/>
</dbReference>
<evidence type="ECO:0000256" key="4">
    <source>
        <dbReference type="ARBA" id="ARBA00022695"/>
    </source>
</evidence>
<dbReference type="PROSITE" id="PS00718">
    <property type="entry name" value="SIGMA54_2"/>
    <property type="match status" value="1"/>
</dbReference>
<dbReference type="PIRSF" id="PIRSF000774">
    <property type="entry name" value="RpoN"/>
    <property type="match status" value="1"/>
</dbReference>
<keyword evidence="7" id="KW-0238">DNA-binding</keyword>
<dbReference type="Pfam" id="PF00309">
    <property type="entry name" value="Sigma54_AID"/>
    <property type="match status" value="1"/>
</dbReference>
<gene>
    <name evidence="11" type="ORF">CD32_13685</name>
</gene>
<evidence type="ECO:0000256" key="1">
    <source>
        <dbReference type="ARBA" id="ARBA00008798"/>
    </source>
</evidence>
<evidence type="ECO:0000256" key="2">
    <source>
        <dbReference type="ARBA" id="ARBA00022478"/>
    </source>
</evidence>
<reference evidence="11 12" key="1">
    <citation type="submission" date="2014-02" db="EMBL/GenBank/DDBJ databases">
        <title>Draft genome sequence of Lysinibacillus odysseyi NBRC 100172.</title>
        <authorList>
            <person name="Zhang F."/>
            <person name="Wang G."/>
            <person name="Zhang L."/>
        </authorList>
    </citation>
    <scope>NUCLEOTIDE SEQUENCE [LARGE SCALE GENOMIC DNA]</scope>
    <source>
        <strain evidence="11 12">NBRC 100172</strain>
    </source>
</reference>
<dbReference type="GO" id="GO:0001216">
    <property type="term" value="F:DNA-binding transcription activator activity"/>
    <property type="evidence" value="ECO:0007669"/>
    <property type="project" value="InterPro"/>
</dbReference>
<dbReference type="PRINTS" id="PR00045">
    <property type="entry name" value="SIGMA54FCT"/>
</dbReference>
<dbReference type="RefSeq" id="WP_036155561.1">
    <property type="nucleotide sequence ID" value="NZ_AVCX01000004.1"/>
</dbReference>
<comment type="caution">
    <text evidence="11">The sequence shown here is derived from an EMBL/GenBank/DDBJ whole genome shotgun (WGS) entry which is preliminary data.</text>
</comment>
<dbReference type="InterPro" id="IPR000394">
    <property type="entry name" value="RNA_pol_sigma_54"/>
</dbReference>
<evidence type="ECO:0000313" key="12">
    <source>
        <dbReference type="Proteomes" id="UP000030437"/>
    </source>
</evidence>
<keyword evidence="5" id="KW-0805">Transcription regulation</keyword>
<keyword evidence="8" id="KW-0804">Transcription</keyword>
<dbReference type="Pfam" id="PF04552">
    <property type="entry name" value="Sigma54_DBD"/>
    <property type="match status" value="1"/>
</dbReference>
<dbReference type="GO" id="GO:0006352">
    <property type="term" value="P:DNA-templated transcription initiation"/>
    <property type="evidence" value="ECO:0007669"/>
    <property type="project" value="InterPro"/>
</dbReference>
<evidence type="ECO:0000256" key="8">
    <source>
        <dbReference type="ARBA" id="ARBA00023163"/>
    </source>
</evidence>
<keyword evidence="12" id="KW-1185">Reference proteome</keyword>
<sequence>MEQHLEQRLQTKLFMSKHLQQSLSLLTYSYEELLDCLQEKAESNPLLEIDFPLPHPGNTNMTEYIAHEQVPSLETVLLEQLASLRLPAAAHAELLYLVEHVTEDGYLQCDLEEMADIFSIPLEHCEKQVKALQHFEPAGVGARDLQECLILQLRDCQEVPDYIAPIIKNDLELLADQQFWKLAQKYNITEEDADSCLSLIRRLKPSLRADHERYENTYMFPEILVETIGQEVVVQLQEKYFPAISINEVYQELLKDHGENHYLKIHLSEALRLKSGVTNRYETLFRVAKTAVEYQSAFFLGGKPLRALRMRDMASMLGLHVSTISRAVHEKYIQTPKGVLPLKSLFERGVHNESQEHVSRSFIQLKIKEIIDGENKQKPFSDQQIAALLMLQSIQVTRRTVAKYREQLRLPSSIDRKERKNRL</sequence>
<dbReference type="Proteomes" id="UP000030437">
    <property type="component" value="Unassembled WGS sequence"/>
</dbReference>
<dbReference type="PANTHER" id="PTHR32248">
    <property type="entry name" value="RNA POLYMERASE SIGMA-54 FACTOR"/>
    <property type="match status" value="1"/>
</dbReference>
<dbReference type="PANTHER" id="PTHR32248:SF4">
    <property type="entry name" value="RNA POLYMERASE SIGMA-54 FACTOR"/>
    <property type="match status" value="1"/>
</dbReference>